<dbReference type="Proteomes" id="UP000887116">
    <property type="component" value="Unassembled WGS sequence"/>
</dbReference>
<organism evidence="2 3">
    <name type="scientific">Trichonephila clavata</name>
    <name type="common">Joro spider</name>
    <name type="synonym">Nephila clavata</name>
    <dbReference type="NCBI Taxonomy" id="2740835"/>
    <lineage>
        <taxon>Eukaryota</taxon>
        <taxon>Metazoa</taxon>
        <taxon>Ecdysozoa</taxon>
        <taxon>Arthropoda</taxon>
        <taxon>Chelicerata</taxon>
        <taxon>Arachnida</taxon>
        <taxon>Araneae</taxon>
        <taxon>Araneomorphae</taxon>
        <taxon>Entelegynae</taxon>
        <taxon>Araneoidea</taxon>
        <taxon>Nephilidae</taxon>
        <taxon>Trichonephila</taxon>
    </lineage>
</organism>
<evidence type="ECO:0000313" key="3">
    <source>
        <dbReference type="Proteomes" id="UP000887116"/>
    </source>
</evidence>
<comment type="caution">
    <text evidence="2">The sequence shown here is derived from an EMBL/GenBank/DDBJ whole genome shotgun (WGS) entry which is preliminary data.</text>
</comment>
<gene>
    <name evidence="2" type="ORF">TNCT_571201</name>
</gene>
<sequence>MYLDTLTITNEQSNDTCRAKQICGKEKGSCNTTTVNVCLLKPWRNAPPSDDDPEKSSHDDDFQANDSDELSFSRLNKNSRKSTRVRTENPLEICGEWGVLFYFTNLSNR</sequence>
<proteinExistence type="predicted"/>
<evidence type="ECO:0000256" key="1">
    <source>
        <dbReference type="SAM" id="MobiDB-lite"/>
    </source>
</evidence>
<feature type="region of interest" description="Disordered" evidence="1">
    <location>
        <begin position="42"/>
        <end position="86"/>
    </location>
</feature>
<reference evidence="2" key="1">
    <citation type="submission" date="2020-07" db="EMBL/GenBank/DDBJ databases">
        <title>Multicomponent nature underlies the extraordinary mechanical properties of spider dragline silk.</title>
        <authorList>
            <person name="Kono N."/>
            <person name="Nakamura H."/>
            <person name="Mori M."/>
            <person name="Yoshida Y."/>
            <person name="Ohtoshi R."/>
            <person name="Malay A.D."/>
            <person name="Moran D.A.P."/>
            <person name="Tomita M."/>
            <person name="Numata K."/>
            <person name="Arakawa K."/>
        </authorList>
    </citation>
    <scope>NUCLEOTIDE SEQUENCE</scope>
</reference>
<dbReference type="EMBL" id="BMAO01039225">
    <property type="protein sequence ID" value="GFR29950.1"/>
    <property type="molecule type" value="Genomic_DNA"/>
</dbReference>
<keyword evidence="3" id="KW-1185">Reference proteome</keyword>
<accession>A0A8X6M1M1</accession>
<evidence type="ECO:0000313" key="2">
    <source>
        <dbReference type="EMBL" id="GFR29950.1"/>
    </source>
</evidence>
<protein>
    <submittedName>
        <fullName evidence="2">Uncharacterized protein</fullName>
    </submittedName>
</protein>
<dbReference type="AlphaFoldDB" id="A0A8X6M1M1"/>
<name>A0A8X6M1M1_TRICU</name>